<keyword evidence="6" id="KW-0342">GTP-binding</keyword>
<protein>
    <recommendedName>
        <fullName evidence="2">mannose-1-phosphate guanylyltransferase</fullName>
        <ecNumber evidence="2">2.7.7.13</ecNumber>
    </recommendedName>
</protein>
<dbReference type="Gene3D" id="2.60.120.10">
    <property type="entry name" value="Jelly Rolls"/>
    <property type="match status" value="1"/>
</dbReference>
<dbReference type="STRING" id="1005048.CFU_1118"/>
<dbReference type="Pfam" id="PF00483">
    <property type="entry name" value="NTP_transferase"/>
    <property type="match status" value="1"/>
</dbReference>
<sequence>MKMRTPEPGIPLTATAVIVPVVLSGGAGTRLWPVSREGHPKPFIKLPDGKSLLQKTYQRVAQLGIRGDILSVTNRDYYFQSKDEFVSADLGTHYRPHFILEPSGRNTAPAIAVAALSLRALHGDNTIMVVMPADHLIKDVECFTETVHHAVEVAKQGYLVTFGVRPLTPETGFGYIECGAQIDSAGAAQVSRFIEKPDAERAAGFVESGRHLWNAGIFCFSVSTFLSELERHSPEIMALAAACIEASPAAASAGVLLQELDSDSFMAMQDISIDYAVLERSDRVAVIPAGFDWNDIGSWGALRQLVEPDEQENRVLGEAVLIDSRNNYIYSEQRLVATVGVNNLIVVDTPDALLIAHPDHVQNVKKVVHQLKSTEHATYKLHRTVFRPWGSYTLLEQGPNFKIKRIVVKQGASLSLQMHHHRSEHWVVVQGMAKVVNGEQEMYVNTNESTYIPAGTKHRLENPGLLELVMIEVQSGAYLGEDDIVRFDDKYGRCKSC</sequence>
<dbReference type="SUPFAM" id="SSF53448">
    <property type="entry name" value="Nucleotide-diphospho-sugar transferases"/>
    <property type="match status" value="1"/>
</dbReference>
<evidence type="ECO:0000256" key="5">
    <source>
        <dbReference type="ARBA" id="ARBA00022741"/>
    </source>
</evidence>
<evidence type="ECO:0000313" key="12">
    <source>
        <dbReference type="EMBL" id="AEK60950.1"/>
    </source>
</evidence>
<dbReference type="SUPFAM" id="SSF51182">
    <property type="entry name" value="RmlC-like cupins"/>
    <property type="match status" value="1"/>
</dbReference>
<keyword evidence="12" id="KW-0413">Isomerase</keyword>
<dbReference type="InterPro" id="IPR011051">
    <property type="entry name" value="RmlC_Cupin_sf"/>
</dbReference>
<accession>G0AJ17</accession>
<dbReference type="KEGG" id="cfu:CFU_1118"/>
<dbReference type="InterPro" id="IPR006375">
    <property type="entry name" value="Man1P_GuaTrfase/Man6P_Isoase"/>
</dbReference>
<dbReference type="RefSeq" id="WP_014005104.1">
    <property type="nucleotide sequence ID" value="NC_015856.1"/>
</dbReference>
<dbReference type="Proteomes" id="UP000008392">
    <property type="component" value="Chromosome"/>
</dbReference>
<dbReference type="NCBIfam" id="TIGR01479">
    <property type="entry name" value="GMP_PMI"/>
    <property type="match status" value="1"/>
</dbReference>
<reference evidence="12 13" key="3">
    <citation type="journal article" date="2008" name="FEMS Microbiol. Ecol.">
        <title>Identification and characterization of genes underlying chitinolysis in Collimonas fungivorans Ter331.</title>
        <authorList>
            <person name="Fritsche K."/>
            <person name="de Boer W."/>
            <person name="Gerards S."/>
            <person name="van den Berg M."/>
            <person name="van Veen J.A."/>
            <person name="Leveau J.H."/>
        </authorList>
    </citation>
    <scope>NUCLEOTIDE SEQUENCE [LARGE SCALE GENOMIC DNA]</scope>
    <source>
        <strain evidence="12 13">Ter331</strain>
    </source>
</reference>
<dbReference type="GO" id="GO:0000271">
    <property type="term" value="P:polysaccharide biosynthetic process"/>
    <property type="evidence" value="ECO:0007669"/>
    <property type="project" value="InterPro"/>
</dbReference>
<dbReference type="Gene3D" id="3.90.550.10">
    <property type="entry name" value="Spore Coat Polysaccharide Biosynthesis Protein SpsA, Chain A"/>
    <property type="match status" value="1"/>
</dbReference>
<dbReference type="GO" id="GO:0005525">
    <property type="term" value="F:GTP binding"/>
    <property type="evidence" value="ECO:0007669"/>
    <property type="project" value="UniProtKB-KW"/>
</dbReference>
<reference evidence="12 13" key="2">
    <citation type="journal article" date="2006" name="J. Microbiol. Methods">
        <title>Genomic flank-sequencing of plasposon insertion sites for rapid identification of functional genes.</title>
        <authorList>
            <person name="Leveau J.H."/>
            <person name="Gerards S."/>
            <person name="Fritsche K."/>
            <person name="Zondag G."/>
            <person name="van Veen J.A."/>
        </authorList>
    </citation>
    <scope>NUCLEOTIDE SEQUENCE [LARGE SCALE GENOMIC DNA]</scope>
    <source>
        <strain evidence="12 13">Ter331</strain>
    </source>
</reference>
<evidence type="ECO:0000259" key="10">
    <source>
        <dbReference type="Pfam" id="PF01050"/>
    </source>
</evidence>
<dbReference type="HOGENOM" id="CLU_035527_1_0_4"/>
<keyword evidence="3 12" id="KW-0808">Transferase</keyword>
<dbReference type="FunFam" id="2.60.120.10:FF:000032">
    <property type="entry name" value="Mannose-1-phosphate guanylyltransferase/mannose-6-phosphate isomerase"/>
    <property type="match status" value="1"/>
</dbReference>
<dbReference type="AlphaFoldDB" id="G0AJ17"/>
<comment type="similarity">
    <text evidence="1 8">Belongs to the mannose-6-phosphate isomerase type 2 family.</text>
</comment>
<reference evidence="12 13" key="5">
    <citation type="journal article" date="2011" name="ISME J.">
        <title>Dual transcriptional profiling of a bacterial/fungal confrontation: Collimonas fungivorans versus Aspergillus niger.</title>
        <authorList>
            <person name="Mela F."/>
            <person name="Fritsche K."/>
            <person name="de Boer W."/>
            <person name="van Veen J.A."/>
            <person name="de Graaff L.H."/>
            <person name="van den Berg M."/>
            <person name="Leveau J.H."/>
        </authorList>
    </citation>
    <scope>NUCLEOTIDE SEQUENCE [LARGE SCALE GENOMIC DNA]</scope>
    <source>
        <strain evidence="12 13">Ter331</strain>
    </source>
</reference>
<reference evidence="13" key="6">
    <citation type="submission" date="2011-05" db="EMBL/GenBank/DDBJ databases">
        <title>Complete sequence of Collimonas fungivorans Ter331.</title>
        <authorList>
            <person name="Leveau J.H."/>
        </authorList>
    </citation>
    <scope>NUCLEOTIDE SEQUENCE [LARGE SCALE GENOMIC DNA]</scope>
    <source>
        <strain evidence="13">Ter331</strain>
    </source>
</reference>
<dbReference type="PANTHER" id="PTHR46390">
    <property type="entry name" value="MANNOSE-1-PHOSPHATE GUANYLYLTRANSFERASE"/>
    <property type="match status" value="1"/>
</dbReference>
<dbReference type="GO" id="GO:0016853">
    <property type="term" value="F:isomerase activity"/>
    <property type="evidence" value="ECO:0007669"/>
    <property type="project" value="UniProtKB-KW"/>
</dbReference>
<evidence type="ECO:0000256" key="4">
    <source>
        <dbReference type="ARBA" id="ARBA00022695"/>
    </source>
</evidence>
<keyword evidence="4 12" id="KW-0548">Nucleotidyltransferase</keyword>
<evidence type="ECO:0000256" key="7">
    <source>
        <dbReference type="ARBA" id="ARBA00047343"/>
    </source>
</evidence>
<dbReference type="GO" id="GO:0004475">
    <property type="term" value="F:mannose-1-phosphate guanylyltransferase (GTP) activity"/>
    <property type="evidence" value="ECO:0007669"/>
    <property type="project" value="UniProtKB-EC"/>
</dbReference>
<dbReference type="FunFam" id="3.90.550.10:FF:000046">
    <property type="entry name" value="Mannose-1-phosphate guanylyltransferase (GDP)"/>
    <property type="match status" value="1"/>
</dbReference>
<feature type="domain" description="MannoseP isomerase/GMP-like beta-helix" evidence="11">
    <location>
        <begin position="317"/>
        <end position="371"/>
    </location>
</feature>
<reference evidence="12 13" key="4">
    <citation type="journal article" date="2010" name="Environ. Microbiol.">
        <title>The bacterial genus Collimonas: mycophagy, weathering and other adaptive solutions to life in oligotrophic soil environments.</title>
        <authorList>
            <person name="Leveau J.H."/>
            <person name="Uroz S."/>
            <person name="de Boer W."/>
        </authorList>
    </citation>
    <scope>NUCLEOTIDE SEQUENCE [LARGE SCALE GENOMIC DNA]</scope>
    <source>
        <strain evidence="12 13">Ter331</strain>
    </source>
</reference>
<evidence type="ECO:0000259" key="11">
    <source>
        <dbReference type="Pfam" id="PF22640"/>
    </source>
</evidence>
<dbReference type="InterPro" id="IPR001538">
    <property type="entry name" value="Man6P_isomerase-2_C"/>
</dbReference>
<evidence type="ECO:0000256" key="6">
    <source>
        <dbReference type="ARBA" id="ARBA00023134"/>
    </source>
</evidence>
<dbReference type="EMBL" id="CP002745">
    <property type="protein sequence ID" value="AEK60950.1"/>
    <property type="molecule type" value="Genomic_DNA"/>
</dbReference>
<dbReference type="eggNOG" id="COG0662">
    <property type="taxonomic scope" value="Bacteria"/>
</dbReference>
<evidence type="ECO:0000256" key="8">
    <source>
        <dbReference type="RuleBase" id="RU004190"/>
    </source>
</evidence>
<comment type="catalytic activity">
    <reaction evidence="7">
        <text>alpha-D-mannose 1-phosphate + GTP + H(+) = GDP-alpha-D-mannose + diphosphate</text>
        <dbReference type="Rhea" id="RHEA:15229"/>
        <dbReference type="ChEBI" id="CHEBI:15378"/>
        <dbReference type="ChEBI" id="CHEBI:33019"/>
        <dbReference type="ChEBI" id="CHEBI:37565"/>
        <dbReference type="ChEBI" id="CHEBI:57527"/>
        <dbReference type="ChEBI" id="CHEBI:58409"/>
        <dbReference type="EC" id="2.7.7.13"/>
    </reaction>
</comment>
<dbReference type="Pfam" id="PF22640">
    <property type="entry name" value="ManC_GMP_beta-helix"/>
    <property type="match status" value="1"/>
</dbReference>
<dbReference type="EC" id="2.7.7.13" evidence="2"/>
<organism evidence="12 13">
    <name type="scientific">Collimonas fungivorans (strain Ter331)</name>
    <dbReference type="NCBI Taxonomy" id="1005048"/>
    <lineage>
        <taxon>Bacteria</taxon>
        <taxon>Pseudomonadati</taxon>
        <taxon>Pseudomonadota</taxon>
        <taxon>Betaproteobacteria</taxon>
        <taxon>Burkholderiales</taxon>
        <taxon>Oxalobacteraceae</taxon>
        <taxon>Collimonas</taxon>
    </lineage>
</organism>
<evidence type="ECO:0000256" key="3">
    <source>
        <dbReference type="ARBA" id="ARBA00022679"/>
    </source>
</evidence>
<dbReference type="InterPro" id="IPR005835">
    <property type="entry name" value="NTP_transferase_dom"/>
</dbReference>
<dbReference type="Pfam" id="PF01050">
    <property type="entry name" value="MannoseP_isomer"/>
    <property type="match status" value="1"/>
</dbReference>
<dbReference type="InterPro" id="IPR049577">
    <property type="entry name" value="GMPP_N"/>
</dbReference>
<dbReference type="GO" id="GO:0009298">
    <property type="term" value="P:GDP-mannose biosynthetic process"/>
    <property type="evidence" value="ECO:0007669"/>
    <property type="project" value="TreeGrafter"/>
</dbReference>
<feature type="domain" description="Mannose-6-phosphate isomerase type II C-terminal" evidence="10">
    <location>
        <begin position="377"/>
        <end position="489"/>
    </location>
</feature>
<keyword evidence="13" id="KW-1185">Reference proteome</keyword>
<evidence type="ECO:0000256" key="1">
    <source>
        <dbReference type="ARBA" id="ARBA00006115"/>
    </source>
</evidence>
<reference evidence="12 13" key="1">
    <citation type="journal article" date="2004" name="Environ. Microbiol.">
        <title>Phylogeny-function analysis of (meta)genomic libraries: screening for expression of ribosomal RNA genes by large-insert library fluorescent in situ hybridization (LIL-FISH).</title>
        <authorList>
            <person name="Leveau J.H."/>
            <person name="Gerards S."/>
            <person name="de Boer W."/>
            <person name="van Veen J.A."/>
        </authorList>
    </citation>
    <scope>NUCLEOTIDE SEQUENCE [LARGE SCALE GENOMIC DNA]</scope>
    <source>
        <strain evidence="12 13">Ter331</strain>
    </source>
</reference>
<dbReference type="PANTHER" id="PTHR46390:SF1">
    <property type="entry name" value="MANNOSE-1-PHOSPHATE GUANYLYLTRANSFERASE"/>
    <property type="match status" value="1"/>
</dbReference>
<proteinExistence type="inferred from homology"/>
<dbReference type="InterPro" id="IPR054566">
    <property type="entry name" value="ManC/GMP-like_b-helix"/>
</dbReference>
<dbReference type="CDD" id="cd02213">
    <property type="entry name" value="cupin_PMI_typeII_C"/>
    <property type="match status" value="1"/>
</dbReference>
<dbReference type="InterPro" id="IPR029044">
    <property type="entry name" value="Nucleotide-diphossugar_trans"/>
</dbReference>
<gene>
    <name evidence="12" type="primary">wbpW</name>
    <name evidence="12" type="ordered locus">CFU_1118</name>
</gene>
<feature type="domain" description="Nucleotidyl transferase" evidence="9">
    <location>
        <begin position="20"/>
        <end position="308"/>
    </location>
</feature>
<evidence type="ECO:0000313" key="13">
    <source>
        <dbReference type="Proteomes" id="UP000008392"/>
    </source>
</evidence>
<dbReference type="InterPro" id="IPR014710">
    <property type="entry name" value="RmlC-like_jellyroll"/>
</dbReference>
<dbReference type="eggNOG" id="COG0836">
    <property type="taxonomic scope" value="Bacteria"/>
</dbReference>
<keyword evidence="5" id="KW-0547">Nucleotide-binding</keyword>
<evidence type="ECO:0000256" key="2">
    <source>
        <dbReference type="ARBA" id="ARBA00012387"/>
    </source>
</evidence>
<dbReference type="InterPro" id="IPR051161">
    <property type="entry name" value="Mannose-6P_isomerase_type2"/>
</dbReference>
<name>G0AJ17_COLFT</name>
<evidence type="ECO:0000259" key="9">
    <source>
        <dbReference type="Pfam" id="PF00483"/>
    </source>
</evidence>
<dbReference type="CDD" id="cd02509">
    <property type="entry name" value="GDP-M1P_Guanylyltransferase"/>
    <property type="match status" value="1"/>
</dbReference>